<dbReference type="InterPro" id="IPR041378">
    <property type="entry name" value="S-layer_SbsC_C"/>
</dbReference>
<accession>A0A160F471</accession>
<dbReference type="Gene3D" id="1.20.58.780">
    <property type="match status" value="1"/>
</dbReference>
<dbReference type="AlphaFoldDB" id="A0A160F471"/>
<name>A0A160F471_9BACL</name>
<evidence type="ECO:0000313" key="3">
    <source>
        <dbReference type="EMBL" id="ANB61207.1"/>
    </source>
</evidence>
<organism evidence="3 4">
    <name type="scientific">Anoxybacteroides amylolyticum</name>
    <dbReference type="NCBI Taxonomy" id="294699"/>
    <lineage>
        <taxon>Bacteria</taxon>
        <taxon>Bacillati</taxon>
        <taxon>Bacillota</taxon>
        <taxon>Bacilli</taxon>
        <taxon>Bacillales</taxon>
        <taxon>Anoxybacillaceae</taxon>
        <taxon>Anoxybacteroides</taxon>
    </lineage>
</organism>
<sequence>MRKSNIWRVLAAIFASLFILAAEVPSSVVKAASLSSNVGELNRYVEQLQRTINSHQLSKPYALYNKMKKSYSETKQRVERLKDGTVKQQYRERLKKADRTIRQVAYYISAIESGERLIALTSRIDQSLTLGRVEEVYDVYPSFDEQLKKTKFLIQKVSGSTVRRQMTETYVHLAKTMKQRAFYPMNIMLAFDGILAAYEQEDIAKAERLLLLCEQWLPHVKDAKAKAALSRYLEEFQAPVILGVQ</sequence>
<evidence type="ECO:0000259" key="2">
    <source>
        <dbReference type="Pfam" id="PF18058"/>
    </source>
</evidence>
<dbReference type="Proteomes" id="UP000076865">
    <property type="component" value="Chromosome"/>
</dbReference>
<dbReference type="KEGG" id="aamy:GFC30_473"/>
<keyword evidence="4" id="KW-1185">Reference proteome</keyword>
<keyword evidence="1" id="KW-0732">Signal</keyword>
<dbReference type="Pfam" id="PF18058">
    <property type="entry name" value="SbsC_C"/>
    <property type="match status" value="1"/>
</dbReference>
<feature type="signal peptide" evidence="1">
    <location>
        <begin position="1"/>
        <end position="21"/>
    </location>
</feature>
<reference evidence="3 4" key="1">
    <citation type="journal article" date="2006" name="Syst. Appl. Microbiol.">
        <title>Anoxybacillus amylolyticus sp. nov., a thermophilic amylase producing bacterium isolated from Mount Rittmann (Antarctica).</title>
        <authorList>
            <person name="Poli A."/>
            <person name="Esposito E."/>
            <person name="Lama L."/>
            <person name="Orlando P."/>
            <person name="Nicolaus G."/>
            <person name="de Appolonia F."/>
            <person name="Gambacorta A."/>
            <person name="Nicolaus B."/>
        </authorList>
    </citation>
    <scope>NUCLEOTIDE SEQUENCE [LARGE SCALE GENOMIC DNA]</scope>
    <source>
        <strain evidence="3 4">DSM 15939</strain>
    </source>
</reference>
<dbReference type="RefSeq" id="WP_066322723.1">
    <property type="nucleotide sequence ID" value="NZ_CP015438.1"/>
</dbReference>
<evidence type="ECO:0000256" key="1">
    <source>
        <dbReference type="SAM" id="SignalP"/>
    </source>
</evidence>
<dbReference type="OrthoDB" id="2966500at2"/>
<dbReference type="PATRIC" id="fig|294699.3.peg.467"/>
<feature type="domain" description="SbsC C-terminal" evidence="2">
    <location>
        <begin position="46"/>
        <end position="175"/>
    </location>
</feature>
<feature type="chain" id="PRO_5039442745" description="SbsC C-terminal domain-containing protein" evidence="1">
    <location>
        <begin position="22"/>
        <end position="245"/>
    </location>
</feature>
<protein>
    <recommendedName>
        <fullName evidence="2">SbsC C-terminal domain-containing protein</fullName>
    </recommendedName>
</protein>
<dbReference type="EMBL" id="CP015438">
    <property type="protein sequence ID" value="ANB61207.1"/>
    <property type="molecule type" value="Genomic_DNA"/>
</dbReference>
<proteinExistence type="predicted"/>
<gene>
    <name evidence="3" type="ORF">GFC30_473</name>
</gene>
<evidence type="ECO:0000313" key="4">
    <source>
        <dbReference type="Proteomes" id="UP000076865"/>
    </source>
</evidence>